<comment type="similarity">
    <text evidence="1">Belongs to the HesB/IscA family.</text>
</comment>
<dbReference type="GO" id="GO:0016226">
    <property type="term" value="P:iron-sulfur cluster assembly"/>
    <property type="evidence" value="ECO:0007669"/>
    <property type="project" value="InterPro"/>
</dbReference>
<dbReference type="InterPro" id="IPR000361">
    <property type="entry name" value="ATAP_core_dom"/>
</dbReference>
<accession>A0A6A5BEK3</accession>
<dbReference type="AlphaFoldDB" id="A0A6A5BEK3"/>
<proteinExistence type="inferred from homology"/>
<dbReference type="VEuPathDB" id="AmoebaDB:NF0014340"/>
<evidence type="ECO:0000259" key="3">
    <source>
        <dbReference type="Pfam" id="PF01521"/>
    </source>
</evidence>
<dbReference type="NCBIfam" id="TIGR00049">
    <property type="entry name" value="iron-sulfur cluster assembly accessory protein"/>
    <property type="match status" value="1"/>
</dbReference>
<evidence type="ECO:0000313" key="4">
    <source>
        <dbReference type="EMBL" id="KAF0975467.1"/>
    </source>
</evidence>
<dbReference type="InterPro" id="IPR050322">
    <property type="entry name" value="Fe-S_cluster_asmbl/transfer"/>
</dbReference>
<dbReference type="InterPro" id="IPR035903">
    <property type="entry name" value="HesB-like_dom_sf"/>
</dbReference>
<dbReference type="OrthoDB" id="333486at2759"/>
<dbReference type="InterPro" id="IPR016092">
    <property type="entry name" value="ATAP"/>
</dbReference>
<dbReference type="SUPFAM" id="SSF89360">
    <property type="entry name" value="HesB-like domain"/>
    <property type="match status" value="1"/>
</dbReference>
<evidence type="ECO:0000256" key="2">
    <source>
        <dbReference type="SAM" id="MobiDB-lite"/>
    </source>
</evidence>
<comment type="caution">
    <text evidence="4">The sequence shown here is derived from an EMBL/GenBank/DDBJ whole genome shotgun (WGS) entry which is preliminary data.</text>
</comment>
<organism evidence="4 5">
    <name type="scientific">Naegleria fowleri</name>
    <name type="common">Brain eating amoeba</name>
    <dbReference type="NCBI Taxonomy" id="5763"/>
    <lineage>
        <taxon>Eukaryota</taxon>
        <taxon>Discoba</taxon>
        <taxon>Heterolobosea</taxon>
        <taxon>Tetramitia</taxon>
        <taxon>Eutetramitia</taxon>
        <taxon>Vahlkampfiidae</taxon>
        <taxon>Naegleria</taxon>
    </lineage>
</organism>
<feature type="domain" description="Core" evidence="3">
    <location>
        <begin position="113"/>
        <end position="216"/>
    </location>
</feature>
<dbReference type="GeneID" id="68112679"/>
<dbReference type="Gene3D" id="2.60.300.12">
    <property type="entry name" value="HesB-like domain"/>
    <property type="match status" value="1"/>
</dbReference>
<evidence type="ECO:0000313" key="5">
    <source>
        <dbReference type="Proteomes" id="UP000444721"/>
    </source>
</evidence>
<dbReference type="VEuPathDB" id="AmoebaDB:FDP41_005461"/>
<feature type="region of interest" description="Disordered" evidence="2">
    <location>
        <begin position="75"/>
        <end position="112"/>
    </location>
</feature>
<dbReference type="GO" id="GO:0051537">
    <property type="term" value="F:2 iron, 2 sulfur cluster binding"/>
    <property type="evidence" value="ECO:0007669"/>
    <property type="project" value="TreeGrafter"/>
</dbReference>
<dbReference type="RefSeq" id="XP_044560180.1">
    <property type="nucleotide sequence ID" value="XM_044708988.1"/>
</dbReference>
<dbReference type="PROSITE" id="PS01152">
    <property type="entry name" value="HESB"/>
    <property type="match status" value="1"/>
</dbReference>
<dbReference type="GO" id="GO:0005739">
    <property type="term" value="C:mitochondrion"/>
    <property type="evidence" value="ECO:0007669"/>
    <property type="project" value="TreeGrafter"/>
</dbReference>
<dbReference type="EMBL" id="VFQX01000044">
    <property type="protein sequence ID" value="KAF0975467.1"/>
    <property type="molecule type" value="Genomic_DNA"/>
</dbReference>
<reference evidence="4 5" key="1">
    <citation type="journal article" date="2019" name="Sci. Rep.">
        <title>Nanopore sequencing improves the draft genome of the human pathogenic amoeba Naegleria fowleri.</title>
        <authorList>
            <person name="Liechti N."/>
            <person name="Schurch N."/>
            <person name="Bruggmann R."/>
            <person name="Wittwer M."/>
        </authorList>
    </citation>
    <scope>NUCLEOTIDE SEQUENCE [LARGE SCALE GENOMIC DNA]</scope>
    <source>
        <strain evidence="4 5">ATCC 30894</strain>
    </source>
</reference>
<feature type="compositionally biased region" description="Polar residues" evidence="2">
    <location>
        <begin position="75"/>
        <end position="90"/>
    </location>
</feature>
<feature type="compositionally biased region" description="Low complexity" evidence="2">
    <location>
        <begin position="91"/>
        <end position="100"/>
    </location>
</feature>
<keyword evidence="5" id="KW-1185">Reference proteome</keyword>
<name>A0A6A5BEK3_NAEFO</name>
<evidence type="ECO:0000256" key="1">
    <source>
        <dbReference type="ARBA" id="ARBA00006718"/>
    </source>
</evidence>
<dbReference type="Pfam" id="PF01521">
    <property type="entry name" value="Fe-S_biosyn"/>
    <property type="match status" value="1"/>
</dbReference>
<dbReference type="PANTHER" id="PTHR10072:SF41">
    <property type="entry name" value="IRON-SULFUR CLUSTER ASSEMBLY 1 HOMOLOG, MITOCHONDRIAL"/>
    <property type="match status" value="1"/>
</dbReference>
<sequence length="237" mass="26168">MLKTFLASAGVCSSACGNHLFTTTLRSIPIQILNHTNSCRNQISNHRSDVKTEQGWRRSYSVNFVSEMMNQSAHASTLSSAVPPQVLTDNKSSSNSSTPAKKSRKQTKPKQVMTLTDRAADRLKYLMSKRPGALGILIGLKKRGCNGLSWTFDYITQETEIPKLAEIVEDKGVRLVIQPSAVMNVIGTVMDYEENEVFAKFVFNNPNAIGTCGCGESFNVQTAANEKEVLQRKSQKM</sequence>
<dbReference type="Proteomes" id="UP000444721">
    <property type="component" value="Unassembled WGS sequence"/>
</dbReference>
<dbReference type="InterPro" id="IPR017870">
    <property type="entry name" value="FeS_cluster_insertion_CS"/>
</dbReference>
<gene>
    <name evidence="4" type="ORF">FDP41_005461</name>
</gene>
<protein>
    <recommendedName>
        <fullName evidence="3">Core domain-containing protein</fullName>
    </recommendedName>
</protein>
<dbReference type="PANTHER" id="PTHR10072">
    <property type="entry name" value="IRON-SULFUR CLUSTER ASSEMBLY PROTEIN"/>
    <property type="match status" value="1"/>
</dbReference>
<dbReference type="VEuPathDB" id="AmoebaDB:NfTy_066450"/>